<dbReference type="InterPro" id="IPR001789">
    <property type="entry name" value="Sig_transdc_resp-reg_receiver"/>
</dbReference>
<evidence type="ECO:0000259" key="1">
    <source>
        <dbReference type="PROSITE" id="PS50110"/>
    </source>
</evidence>
<gene>
    <name evidence="2" type="ORF">OBE_04049</name>
</gene>
<accession>K1TV94</accession>
<organism evidence="2">
    <name type="scientific">human gut metagenome</name>
    <dbReference type="NCBI Taxonomy" id="408170"/>
    <lineage>
        <taxon>unclassified sequences</taxon>
        <taxon>metagenomes</taxon>
        <taxon>organismal metagenomes</taxon>
    </lineage>
</organism>
<reference evidence="2" key="1">
    <citation type="journal article" date="2013" name="Environ. Microbiol.">
        <title>Microbiota from the distal guts of lean and obese adolescents exhibit partial functional redundancy besides clear differences in community structure.</title>
        <authorList>
            <person name="Ferrer M."/>
            <person name="Ruiz A."/>
            <person name="Lanza F."/>
            <person name="Haange S.B."/>
            <person name="Oberbach A."/>
            <person name="Till H."/>
            <person name="Bargiela R."/>
            <person name="Campoy C."/>
            <person name="Segura M.T."/>
            <person name="Richter M."/>
            <person name="von Bergen M."/>
            <person name="Seifert J."/>
            <person name="Suarez A."/>
        </authorList>
    </citation>
    <scope>NUCLEOTIDE SEQUENCE</scope>
</reference>
<dbReference type="SUPFAM" id="SSF52172">
    <property type="entry name" value="CheY-like"/>
    <property type="match status" value="1"/>
</dbReference>
<feature type="non-terminal residue" evidence="2">
    <location>
        <position position="50"/>
    </location>
</feature>
<evidence type="ECO:0000313" key="2">
    <source>
        <dbReference type="EMBL" id="EKC70130.1"/>
    </source>
</evidence>
<dbReference type="Gene3D" id="3.40.50.2300">
    <property type="match status" value="1"/>
</dbReference>
<feature type="domain" description="Response regulatory" evidence="1">
    <location>
        <begin position="1"/>
        <end position="50"/>
    </location>
</feature>
<dbReference type="AlphaFoldDB" id="K1TV94"/>
<dbReference type="GO" id="GO:0000160">
    <property type="term" value="P:phosphorelay signal transduction system"/>
    <property type="evidence" value="ECO:0007669"/>
    <property type="project" value="InterPro"/>
</dbReference>
<sequence>MPKVDAAQVPIVAMTANAFAKDVQPAKTTGMNEHAAKPLDMKRLCEILHR</sequence>
<name>K1TV94_9ZZZZ</name>
<proteinExistence type="predicted"/>
<dbReference type="InterPro" id="IPR011006">
    <property type="entry name" value="CheY-like_superfamily"/>
</dbReference>
<protein>
    <submittedName>
        <fullName evidence="2">CheY-like receiver</fullName>
    </submittedName>
</protein>
<dbReference type="PROSITE" id="PS50110">
    <property type="entry name" value="RESPONSE_REGULATORY"/>
    <property type="match status" value="1"/>
</dbReference>
<dbReference type="EMBL" id="AJWZ01002743">
    <property type="protein sequence ID" value="EKC70130.1"/>
    <property type="molecule type" value="Genomic_DNA"/>
</dbReference>
<comment type="caution">
    <text evidence="2">The sequence shown here is derived from an EMBL/GenBank/DDBJ whole genome shotgun (WGS) entry which is preliminary data.</text>
</comment>